<evidence type="ECO:0000259" key="3">
    <source>
        <dbReference type="Pfam" id="PF12850"/>
    </source>
</evidence>
<dbReference type="GO" id="GO:0046872">
    <property type="term" value="F:metal ion binding"/>
    <property type="evidence" value="ECO:0007669"/>
    <property type="project" value="UniProtKB-KW"/>
</dbReference>
<dbReference type="Proteomes" id="UP000281028">
    <property type="component" value="Unassembled WGS sequence"/>
</dbReference>
<dbReference type="AlphaFoldDB" id="A0A3S1AXR3"/>
<evidence type="ECO:0000313" key="4">
    <source>
        <dbReference type="EMBL" id="NSL86290.1"/>
    </source>
</evidence>
<evidence type="ECO:0000256" key="2">
    <source>
        <dbReference type="RuleBase" id="RU362039"/>
    </source>
</evidence>
<dbReference type="InterPro" id="IPR024654">
    <property type="entry name" value="Calcineurin-like_PHP_lpxH"/>
</dbReference>
<dbReference type="GO" id="GO:0005737">
    <property type="term" value="C:cytoplasm"/>
    <property type="evidence" value="ECO:0007669"/>
    <property type="project" value="TreeGrafter"/>
</dbReference>
<keyword evidence="5" id="KW-1185">Reference proteome</keyword>
<sequence>MEKRIAVISDIHGNLPALIAVLEDIQHFPADIIYCLGDLTDAAPWHNEVISTIRSLAIPTIMGNHDERIAFDHPVHPLSKHGPEEQAARLAAINYTKATITADNKMFLSHLPHHIRFEAGGKHFLLVHGSADSNDEYLYDTHNAATLQQMLSQQQADIMVCGHTHISYLRTLPDGKQVINTGSVGRTKEQDGKATYLQIVIHEDTGIQYTLRKVTYNIKETADGIRSSEIPDFYADLLEKII</sequence>
<dbReference type="InterPro" id="IPR011152">
    <property type="entry name" value="Pesterase_MJ0912"/>
</dbReference>
<dbReference type="PIRSF" id="PIRSF000883">
    <property type="entry name" value="Pesterase_MJ0912"/>
    <property type="match status" value="1"/>
</dbReference>
<protein>
    <recommendedName>
        <fullName evidence="2">Phosphoesterase</fullName>
        <ecNumber evidence="2">3.1.4.-</ecNumber>
    </recommendedName>
</protein>
<dbReference type="EMBL" id="RIAR02000001">
    <property type="protein sequence ID" value="NSL86290.1"/>
    <property type="molecule type" value="Genomic_DNA"/>
</dbReference>
<comment type="similarity">
    <text evidence="1 2">Belongs to the metallophosphoesterase superfamily. YfcE family.</text>
</comment>
<dbReference type="InterPro" id="IPR050126">
    <property type="entry name" value="Ap4A_hydrolase"/>
</dbReference>
<dbReference type="GO" id="GO:0016791">
    <property type="term" value="F:phosphatase activity"/>
    <property type="evidence" value="ECO:0007669"/>
    <property type="project" value="TreeGrafter"/>
</dbReference>
<feature type="domain" description="Calcineurin-like phosphoesterase" evidence="3">
    <location>
        <begin position="4"/>
        <end position="197"/>
    </location>
</feature>
<proteinExistence type="inferred from homology"/>
<organism evidence="4 5">
    <name type="scientific">Chitinophaga solisilvae</name>
    <dbReference type="NCBI Taxonomy" id="1233460"/>
    <lineage>
        <taxon>Bacteria</taxon>
        <taxon>Pseudomonadati</taxon>
        <taxon>Bacteroidota</taxon>
        <taxon>Chitinophagia</taxon>
        <taxon>Chitinophagales</taxon>
        <taxon>Chitinophagaceae</taxon>
        <taxon>Chitinophaga</taxon>
    </lineage>
</organism>
<dbReference type="InterPro" id="IPR029052">
    <property type="entry name" value="Metallo-depent_PP-like"/>
</dbReference>
<evidence type="ECO:0000256" key="1">
    <source>
        <dbReference type="ARBA" id="ARBA00008950"/>
    </source>
</evidence>
<evidence type="ECO:0000313" key="5">
    <source>
        <dbReference type="Proteomes" id="UP000281028"/>
    </source>
</evidence>
<dbReference type="InterPro" id="IPR000979">
    <property type="entry name" value="Phosphodiesterase_MJ0936/Vps29"/>
</dbReference>
<reference evidence="4" key="1">
    <citation type="submission" date="2020-05" db="EMBL/GenBank/DDBJ databases">
        <title>Chitinophaga laudate sp. nov., isolated from a tropical peat swamp.</title>
        <authorList>
            <person name="Goh C.B.S."/>
            <person name="Lee M.S."/>
            <person name="Parimannan S."/>
            <person name="Pasbakhsh P."/>
            <person name="Yule C.M."/>
            <person name="Rajandas H."/>
            <person name="Loke S."/>
            <person name="Croft L."/>
            <person name="Tan J.B.L."/>
        </authorList>
    </citation>
    <scope>NUCLEOTIDE SEQUENCE</scope>
    <source>
        <strain evidence="4">Mgbs1</strain>
    </source>
</reference>
<dbReference type="PANTHER" id="PTHR42850:SF2">
    <property type="entry name" value="BLL5683 PROTEIN"/>
    <property type="match status" value="1"/>
</dbReference>
<comment type="caution">
    <text evidence="4">The sequence shown here is derived from an EMBL/GenBank/DDBJ whole genome shotgun (WGS) entry which is preliminary data.</text>
</comment>
<accession>A0A3S1AXR3</accession>
<dbReference type="SUPFAM" id="SSF56300">
    <property type="entry name" value="Metallo-dependent phosphatases"/>
    <property type="match status" value="1"/>
</dbReference>
<gene>
    <name evidence="4" type="ORF">ECE50_005590</name>
</gene>
<comment type="cofactor">
    <cofactor evidence="2">
        <name>a divalent metal cation</name>
        <dbReference type="ChEBI" id="CHEBI:60240"/>
    </cofactor>
</comment>
<dbReference type="PANTHER" id="PTHR42850">
    <property type="entry name" value="METALLOPHOSPHOESTERASE"/>
    <property type="match status" value="1"/>
</dbReference>
<dbReference type="NCBIfam" id="TIGR00040">
    <property type="entry name" value="yfcE"/>
    <property type="match status" value="1"/>
</dbReference>
<dbReference type="Pfam" id="PF12850">
    <property type="entry name" value="Metallophos_2"/>
    <property type="match status" value="1"/>
</dbReference>
<dbReference type="Gene3D" id="3.60.21.10">
    <property type="match status" value="1"/>
</dbReference>
<keyword evidence="2" id="KW-0479">Metal-binding</keyword>
<dbReference type="OrthoDB" id="9813918at2"/>
<name>A0A3S1AXR3_9BACT</name>
<dbReference type="EC" id="3.1.4.-" evidence="2"/>